<proteinExistence type="predicted"/>
<evidence type="ECO:0000313" key="1">
    <source>
        <dbReference type="EMBL" id="KZV43496.1"/>
    </source>
</evidence>
<dbReference type="AlphaFoldDB" id="A0A2Z7C9E3"/>
<dbReference type="Proteomes" id="UP000250235">
    <property type="component" value="Unassembled WGS sequence"/>
</dbReference>
<protein>
    <submittedName>
        <fullName evidence="1">Uncharacterized protein</fullName>
    </submittedName>
</protein>
<keyword evidence="2" id="KW-1185">Reference proteome</keyword>
<evidence type="ECO:0000313" key="2">
    <source>
        <dbReference type="Proteomes" id="UP000250235"/>
    </source>
</evidence>
<reference evidence="1 2" key="1">
    <citation type="journal article" date="2015" name="Proc. Natl. Acad. Sci. U.S.A.">
        <title>The resurrection genome of Boea hygrometrica: A blueprint for survival of dehydration.</title>
        <authorList>
            <person name="Xiao L."/>
            <person name="Yang G."/>
            <person name="Zhang L."/>
            <person name="Yang X."/>
            <person name="Zhao S."/>
            <person name="Ji Z."/>
            <person name="Zhou Q."/>
            <person name="Hu M."/>
            <person name="Wang Y."/>
            <person name="Chen M."/>
            <person name="Xu Y."/>
            <person name="Jin H."/>
            <person name="Xiao X."/>
            <person name="Hu G."/>
            <person name="Bao F."/>
            <person name="Hu Y."/>
            <person name="Wan P."/>
            <person name="Li L."/>
            <person name="Deng X."/>
            <person name="Kuang T."/>
            <person name="Xiang C."/>
            <person name="Zhu J.K."/>
            <person name="Oliver M.J."/>
            <person name="He Y."/>
        </authorList>
    </citation>
    <scope>NUCLEOTIDE SEQUENCE [LARGE SCALE GENOMIC DNA]</scope>
    <source>
        <strain evidence="2">cv. XS01</strain>
    </source>
</reference>
<dbReference type="EMBL" id="KQ998108">
    <property type="protein sequence ID" value="KZV43496.1"/>
    <property type="molecule type" value="Genomic_DNA"/>
</dbReference>
<dbReference type="PANTHER" id="PTHR33625">
    <property type="entry name" value="OS08G0179900 PROTEIN"/>
    <property type="match status" value="1"/>
</dbReference>
<name>A0A2Z7C9E3_9LAMI</name>
<gene>
    <name evidence="1" type="ORF">F511_19040</name>
</gene>
<organism evidence="1 2">
    <name type="scientific">Dorcoceras hygrometricum</name>
    <dbReference type="NCBI Taxonomy" id="472368"/>
    <lineage>
        <taxon>Eukaryota</taxon>
        <taxon>Viridiplantae</taxon>
        <taxon>Streptophyta</taxon>
        <taxon>Embryophyta</taxon>
        <taxon>Tracheophyta</taxon>
        <taxon>Spermatophyta</taxon>
        <taxon>Magnoliopsida</taxon>
        <taxon>eudicotyledons</taxon>
        <taxon>Gunneridae</taxon>
        <taxon>Pentapetalae</taxon>
        <taxon>asterids</taxon>
        <taxon>lamiids</taxon>
        <taxon>Lamiales</taxon>
        <taxon>Gesneriaceae</taxon>
        <taxon>Didymocarpoideae</taxon>
        <taxon>Trichosporeae</taxon>
        <taxon>Loxocarpinae</taxon>
        <taxon>Dorcoceras</taxon>
    </lineage>
</organism>
<sequence length="224" mass="24778">MGRGFASDPENSNSLAPIIGETSEKGAIEAVLPRNGDCVLGPVPSRDEVRRAISDLQRFVDTNSASKSELDGVQQLLSRLDQTNMLQSPGYEKFHEAVSAMQGDPAFRNTVASISSDKAVWEAIQYNKAVQDLQGSVFAAKKERLLNYSEEQDIIALILRWILNVTRSKVLELAESFGFLVNEMIHSSHKDKPISELDHLLEEKVRSSLLLSIVIMLIVVITRG</sequence>
<dbReference type="PANTHER" id="PTHR33625:SF2">
    <property type="entry name" value="POST-SET DOMAIN-CONTAINING PROTEIN"/>
    <property type="match status" value="1"/>
</dbReference>
<accession>A0A2Z7C9E3</accession>
<dbReference type="OrthoDB" id="737041at2759"/>